<dbReference type="InterPro" id="IPR003601">
    <property type="entry name" value="Topo_IA_2"/>
</dbReference>
<dbReference type="EMBL" id="VYDA01000147">
    <property type="protein sequence ID" value="MYH60927.1"/>
    <property type="molecule type" value="Genomic_DNA"/>
</dbReference>
<dbReference type="InterPro" id="IPR023406">
    <property type="entry name" value="Topo_IA_AS"/>
</dbReference>
<feature type="site" description="Interaction with DNA" evidence="8">
    <location>
        <position position="152"/>
    </location>
</feature>
<dbReference type="SMART" id="SM00436">
    <property type="entry name" value="TOP1Bc"/>
    <property type="match status" value="1"/>
</dbReference>
<evidence type="ECO:0000256" key="7">
    <source>
        <dbReference type="ARBA" id="ARBA00023235"/>
    </source>
</evidence>
<gene>
    <name evidence="8 12" type="primary">topA</name>
    <name evidence="12" type="ORF">F4148_03915</name>
</gene>
<feature type="compositionally biased region" description="Basic residues" evidence="9">
    <location>
        <begin position="949"/>
        <end position="960"/>
    </location>
</feature>
<dbReference type="CDD" id="cd03363">
    <property type="entry name" value="TOPRIM_TopoIA_TopoI"/>
    <property type="match status" value="1"/>
</dbReference>
<dbReference type="InterPro" id="IPR000380">
    <property type="entry name" value="Topo_IA"/>
</dbReference>
<protein>
    <recommendedName>
        <fullName evidence="8">DNA topoisomerase 1</fullName>
        <ecNumber evidence="8">5.6.2.1</ecNumber>
    </recommendedName>
    <alternativeName>
        <fullName evidence="8">DNA topoisomerase I</fullName>
    </alternativeName>
</protein>
<dbReference type="Gene3D" id="2.70.20.10">
    <property type="entry name" value="Topoisomerase I, domain 3"/>
    <property type="match status" value="1"/>
</dbReference>
<feature type="compositionally biased region" description="Polar residues" evidence="9">
    <location>
        <begin position="275"/>
        <end position="302"/>
    </location>
</feature>
<dbReference type="EC" id="5.6.2.1" evidence="8"/>
<evidence type="ECO:0000256" key="5">
    <source>
        <dbReference type="ARBA" id="ARBA00023029"/>
    </source>
</evidence>
<dbReference type="InterPro" id="IPR006171">
    <property type="entry name" value="TOPRIM_dom"/>
</dbReference>
<dbReference type="SMART" id="SM00437">
    <property type="entry name" value="TOP1Ac"/>
    <property type="match status" value="1"/>
</dbReference>
<comment type="function">
    <text evidence="8">Releases the supercoiling and torsional tension of DNA, which is introduced during the DNA replication and transcription, by transiently cleaving and rejoining one strand of the DNA duplex. Introduces a single-strand break via transesterification at a target site in duplex DNA. The scissile phosphodiester is attacked by the catalytic tyrosine of the enzyme, resulting in the formation of a DNA-(5'-phosphotyrosyl)-enzyme intermediate and the expulsion of a 3'-OH DNA strand. The free DNA strand then undergoes passage around the unbroken strand, thus removing DNA supercoils. Finally, in the religation step, the DNA 3'-OH attacks the covalent intermediate to expel the active-site tyrosine and restore the DNA phosphodiester backbone.</text>
</comment>
<dbReference type="PROSITE" id="PS50880">
    <property type="entry name" value="TOPRIM"/>
    <property type="match status" value="1"/>
</dbReference>
<feature type="region of interest" description="Disordered" evidence="9">
    <location>
        <begin position="273"/>
        <end position="309"/>
    </location>
</feature>
<keyword evidence="3" id="KW-0479">Metal-binding</keyword>
<feature type="site" description="Interaction with DNA" evidence="8">
    <location>
        <position position="331"/>
    </location>
</feature>
<feature type="site" description="Interaction with DNA" evidence="8">
    <location>
        <position position="160"/>
    </location>
</feature>
<organism evidence="12">
    <name type="scientific">Caldilineaceae bacterium SB0675_bin_29</name>
    <dbReference type="NCBI Taxonomy" id="2605266"/>
    <lineage>
        <taxon>Bacteria</taxon>
        <taxon>Bacillati</taxon>
        <taxon>Chloroflexota</taxon>
        <taxon>Caldilineae</taxon>
        <taxon>Caldilineales</taxon>
        <taxon>Caldilineaceae</taxon>
    </lineage>
</organism>
<dbReference type="HAMAP" id="MF_00952">
    <property type="entry name" value="Topoisom_1_prok"/>
    <property type="match status" value="1"/>
</dbReference>
<feature type="region of interest" description="Disordered" evidence="9">
    <location>
        <begin position="776"/>
        <end position="799"/>
    </location>
</feature>
<dbReference type="CDD" id="cd00186">
    <property type="entry name" value="TOP1Ac"/>
    <property type="match status" value="1"/>
</dbReference>
<evidence type="ECO:0000259" key="10">
    <source>
        <dbReference type="PROSITE" id="PS50880"/>
    </source>
</evidence>
<reference evidence="12" key="1">
    <citation type="submission" date="2019-09" db="EMBL/GenBank/DDBJ databases">
        <title>Characterisation of the sponge microbiome using genome-centric metagenomics.</title>
        <authorList>
            <person name="Engelberts J.P."/>
            <person name="Robbins S.J."/>
            <person name="De Goeij J.M."/>
            <person name="Aranda M."/>
            <person name="Bell S.C."/>
            <person name="Webster N.S."/>
        </authorList>
    </citation>
    <scope>NUCLEOTIDE SEQUENCE</scope>
    <source>
        <strain evidence="12">SB0675_bin_29</strain>
    </source>
</reference>
<feature type="domain" description="Toprim" evidence="10">
    <location>
        <begin position="2"/>
        <end position="126"/>
    </location>
</feature>
<dbReference type="InterPro" id="IPR013824">
    <property type="entry name" value="Topo_IA_cen_sub1"/>
</dbReference>
<feature type="site" description="Interaction with DNA" evidence="8">
    <location>
        <position position="533"/>
    </location>
</feature>
<dbReference type="Pfam" id="PF01751">
    <property type="entry name" value="Toprim"/>
    <property type="match status" value="1"/>
</dbReference>
<dbReference type="SUPFAM" id="SSF56712">
    <property type="entry name" value="Prokaryotic type I DNA topoisomerase"/>
    <property type="match status" value="1"/>
</dbReference>
<dbReference type="InterPro" id="IPR013497">
    <property type="entry name" value="Topo_IA_cen"/>
</dbReference>
<feature type="region of interest" description="Interaction with DNA" evidence="8">
    <location>
        <begin position="175"/>
        <end position="180"/>
    </location>
</feature>
<evidence type="ECO:0000256" key="9">
    <source>
        <dbReference type="SAM" id="MobiDB-lite"/>
    </source>
</evidence>
<evidence type="ECO:0000256" key="4">
    <source>
        <dbReference type="ARBA" id="ARBA00022842"/>
    </source>
</evidence>
<feature type="site" description="Interaction with DNA" evidence="8">
    <location>
        <position position="32"/>
    </location>
</feature>
<comment type="catalytic activity">
    <reaction evidence="1 8">
        <text>ATP-independent breakage of single-stranded DNA, followed by passage and rejoining.</text>
        <dbReference type="EC" id="5.6.2.1"/>
    </reaction>
</comment>
<accession>A0A6B1FY15</accession>
<sequence>MSKLVIVESPTKARTIRGFLPSGYEVKASMGHVRDLPASAAEVPAKVKGEPWARLGVKVEDAFEPLYVVPSDKKKVVSELRSALKGADEVLLATDEDREGESIGWHLFEVLKPKVPVRRMIFHEITREAIEQALKTTRSIDNDLVRAQETRRILDRLVGYTISPLLWKKIAPKLSAGRVQSAAVRLLVLRERERRAFMSGSYWDLKAQLNKRPDSAAHRFEATLVSVNGTRVATGRDFDESTGKIAAGKRVKTHPSEGSGDVLLLDEEQARALQQRLQDSTKSSEQSRSPAPPFTTSTLQQEANRKNRWGARHTMRVAQSLYENGYITYMRTDSVHLSDEAVNAARRRVQERYGERYLIEKPRRYRTKSKGAQEAHEAIRPAGNAMRPLETLPLSGDEATLYDMIWKRTVATQMANARLRTTTVMIRATGQSERGAADEALFRASGREILFPGYFRAYVEGSDDPDAAIENQESPLPALAKDEGVDCRELEAVGHATKPPARYTEATLVRALETEGIGRPSTYATIIDTVQNRGYVFKQRQELVPTFVAFAVVQLLESNFEELVDLKFTAEMEQTLDDIAEGEVDWLEYLNQFYLSEQGLESQVREKENAIDPRHAGRVDFPDLPVEVRIGQFGPFLAKEVNGDRQTVSLPDDLAPGDLDAAAAEALVSAKQDGPIVLGKDPVSGQPVLVKDGRFGAYVQLGEDGARVEKPRTPPGPVDINTATARELATLPGIGPGLAKGIIAGRPYASAAELERVPRLSAKGVEKLRPLVVAGKGKPKAADAPAEKAKSRSEGKPKRASLLEGMTIEGMDLETALQLLSLPRDLGTHPEDGEAVRAGVGRYGPYVVHNRKFVSLKAPDNVLEVDLPRALALIKEAPTQRGRSSTRTILKELGAHPNDGEPVRVLDGRYGPYVNHNSTNANIPKETDPQSVSLEQAVQMLAEREKSGKGRGRGGRRRRR</sequence>
<keyword evidence="5 8" id="KW-0799">Topoisomerase</keyword>
<evidence type="ECO:0000256" key="6">
    <source>
        <dbReference type="ARBA" id="ARBA00023125"/>
    </source>
</evidence>
<feature type="domain" description="Topo IA-type catalytic" evidence="11">
    <location>
        <begin position="141"/>
        <end position="601"/>
    </location>
</feature>
<dbReference type="Gene3D" id="1.10.150.320">
    <property type="entry name" value="Photosystem II 12 kDa extrinsic protein"/>
    <property type="match status" value="1"/>
</dbReference>
<dbReference type="Gene3D" id="3.40.50.140">
    <property type="match status" value="1"/>
</dbReference>
<dbReference type="InterPro" id="IPR023405">
    <property type="entry name" value="Topo_IA_core_domain"/>
</dbReference>
<keyword evidence="7 8" id="KW-0413">Isomerase</keyword>
<keyword evidence="4" id="KW-0460">Magnesium</keyword>
<dbReference type="GO" id="GO:0046872">
    <property type="term" value="F:metal ion binding"/>
    <property type="evidence" value="ECO:0007669"/>
    <property type="project" value="UniProtKB-KW"/>
</dbReference>
<dbReference type="PROSITE" id="PS52039">
    <property type="entry name" value="TOPO_IA_2"/>
    <property type="match status" value="1"/>
</dbReference>
<proteinExistence type="inferred from homology"/>
<evidence type="ECO:0000256" key="2">
    <source>
        <dbReference type="ARBA" id="ARBA00009446"/>
    </source>
</evidence>
<evidence type="ECO:0000256" key="8">
    <source>
        <dbReference type="HAMAP-Rule" id="MF_00952"/>
    </source>
</evidence>
<evidence type="ECO:0000313" key="12">
    <source>
        <dbReference type="EMBL" id="MYH60927.1"/>
    </source>
</evidence>
<feature type="region of interest" description="Disordered" evidence="9">
    <location>
        <begin position="940"/>
        <end position="960"/>
    </location>
</feature>
<keyword evidence="6 8" id="KW-0238">DNA-binding</keyword>
<dbReference type="InterPro" id="IPR028612">
    <property type="entry name" value="Topoisom_1_IA"/>
</dbReference>
<evidence type="ECO:0000256" key="1">
    <source>
        <dbReference type="ARBA" id="ARBA00000213"/>
    </source>
</evidence>
<dbReference type="SUPFAM" id="SSF47781">
    <property type="entry name" value="RuvA domain 2-like"/>
    <property type="match status" value="1"/>
</dbReference>
<dbReference type="InterPro" id="IPR013825">
    <property type="entry name" value="Topo_IA_cen_sub2"/>
</dbReference>
<feature type="site" description="Interaction with DNA" evidence="8">
    <location>
        <position position="151"/>
    </location>
</feature>
<dbReference type="NCBIfam" id="TIGR01051">
    <property type="entry name" value="topA_bact"/>
    <property type="match status" value="1"/>
</dbReference>
<evidence type="ECO:0000256" key="3">
    <source>
        <dbReference type="ARBA" id="ARBA00022723"/>
    </source>
</evidence>
<dbReference type="Pfam" id="PF13368">
    <property type="entry name" value="Toprim_C_rpt"/>
    <property type="match status" value="3"/>
</dbReference>
<dbReference type="Gene3D" id="1.10.460.10">
    <property type="entry name" value="Topoisomerase I, domain 2"/>
    <property type="match status" value="1"/>
</dbReference>
<dbReference type="InterPro" id="IPR005733">
    <property type="entry name" value="TopoI_bac-type"/>
</dbReference>
<evidence type="ECO:0000259" key="11">
    <source>
        <dbReference type="PROSITE" id="PS52039"/>
    </source>
</evidence>
<dbReference type="Gene3D" id="1.10.290.10">
    <property type="entry name" value="Topoisomerase I, domain 4"/>
    <property type="match status" value="1"/>
</dbReference>
<comment type="caution">
    <text evidence="12">The sequence shown here is derived from an EMBL/GenBank/DDBJ whole genome shotgun (WGS) entry which is preliminary data.</text>
</comment>
<feature type="active site" description="O-(5'-phospho-DNA)-tyrosine intermediate" evidence="8">
    <location>
        <position position="329"/>
    </location>
</feature>
<dbReference type="SMART" id="SM00493">
    <property type="entry name" value="TOPRIM"/>
    <property type="match status" value="1"/>
</dbReference>
<dbReference type="Pfam" id="PF01131">
    <property type="entry name" value="Topoisom_bac"/>
    <property type="match status" value="1"/>
</dbReference>
<dbReference type="PANTHER" id="PTHR42785">
    <property type="entry name" value="DNA TOPOISOMERASE, TYPE IA, CORE"/>
    <property type="match status" value="1"/>
</dbReference>
<name>A0A6B1FY15_9CHLR</name>
<feature type="site" description="Interaction with DNA" evidence="8">
    <location>
        <position position="155"/>
    </location>
</feature>
<dbReference type="GO" id="GO:0006265">
    <property type="term" value="P:DNA topological change"/>
    <property type="evidence" value="ECO:0007669"/>
    <property type="project" value="UniProtKB-UniRule"/>
</dbReference>
<dbReference type="InterPro" id="IPR003602">
    <property type="entry name" value="Topo_IA_DNA-bd_dom"/>
</dbReference>
<dbReference type="PRINTS" id="PR00417">
    <property type="entry name" value="PRTPISMRASEI"/>
</dbReference>
<comment type="subunit">
    <text evidence="8">Monomer.</text>
</comment>
<dbReference type="AlphaFoldDB" id="A0A6B1FY15"/>
<dbReference type="Pfam" id="PF12836">
    <property type="entry name" value="HHH_3"/>
    <property type="match status" value="1"/>
</dbReference>
<comment type="similarity">
    <text evidence="2 8">Belongs to the type IA topoisomerase family.</text>
</comment>
<dbReference type="InterPro" id="IPR025589">
    <property type="entry name" value="Toprim_C_rpt"/>
</dbReference>
<dbReference type="InterPro" id="IPR034149">
    <property type="entry name" value="TOPRIM_TopoI"/>
</dbReference>
<dbReference type="PROSITE" id="PS00396">
    <property type="entry name" value="TOPO_IA_1"/>
    <property type="match status" value="1"/>
</dbReference>
<feature type="compositionally biased region" description="Basic and acidic residues" evidence="9">
    <location>
        <begin position="785"/>
        <end position="797"/>
    </location>
</feature>
<dbReference type="InterPro" id="IPR010994">
    <property type="entry name" value="RuvA_2-like"/>
</dbReference>
<dbReference type="GO" id="GO:0003677">
    <property type="term" value="F:DNA binding"/>
    <property type="evidence" value="ECO:0007669"/>
    <property type="project" value="UniProtKB-KW"/>
</dbReference>
<feature type="site" description="Interaction with DNA" evidence="8">
    <location>
        <position position="167"/>
    </location>
</feature>
<dbReference type="GO" id="GO:0003917">
    <property type="term" value="F:DNA topoisomerase type I (single strand cut, ATP-independent) activity"/>
    <property type="evidence" value="ECO:0007669"/>
    <property type="project" value="UniProtKB-UniRule"/>
</dbReference>
<dbReference type="InterPro" id="IPR013826">
    <property type="entry name" value="Topo_IA_cen_sub3"/>
</dbReference>
<dbReference type="PANTHER" id="PTHR42785:SF1">
    <property type="entry name" value="DNA TOPOISOMERASE"/>
    <property type="match status" value="1"/>
</dbReference>